<dbReference type="GO" id="GO:0000287">
    <property type="term" value="F:magnesium ion binding"/>
    <property type="evidence" value="ECO:0007669"/>
    <property type="project" value="InterPro"/>
</dbReference>
<keyword evidence="2" id="KW-0808">Transferase</keyword>
<evidence type="ECO:0000256" key="3">
    <source>
        <dbReference type="ARBA" id="ARBA00022723"/>
    </source>
</evidence>
<keyword evidence="3" id="KW-0479">Metal-binding</keyword>
<dbReference type="GO" id="GO:0004749">
    <property type="term" value="F:ribose phosphate diphosphokinase activity"/>
    <property type="evidence" value="ECO:0007669"/>
    <property type="project" value="UniProtKB-EC"/>
</dbReference>
<evidence type="ECO:0000256" key="1">
    <source>
        <dbReference type="ARBA" id="ARBA00013247"/>
    </source>
</evidence>
<dbReference type="EC" id="2.7.6.1" evidence="1"/>
<accession>A0A7J4K0X1</accession>
<dbReference type="EMBL" id="DUFW01000071">
    <property type="protein sequence ID" value="HIH21797.1"/>
    <property type="molecule type" value="Genomic_DNA"/>
</dbReference>
<dbReference type="GO" id="GO:0006015">
    <property type="term" value="P:5-phosphoribose 1-diphosphate biosynthetic process"/>
    <property type="evidence" value="ECO:0007669"/>
    <property type="project" value="TreeGrafter"/>
</dbReference>
<dbReference type="PANTHER" id="PTHR10210:SF41">
    <property type="entry name" value="RIBOSE-PHOSPHATE PYROPHOSPHOKINASE 1, CHLOROPLASTIC"/>
    <property type="match status" value="1"/>
</dbReference>
<dbReference type="GO" id="GO:0005737">
    <property type="term" value="C:cytoplasm"/>
    <property type="evidence" value="ECO:0007669"/>
    <property type="project" value="TreeGrafter"/>
</dbReference>
<evidence type="ECO:0000256" key="2">
    <source>
        <dbReference type="ARBA" id="ARBA00022679"/>
    </source>
</evidence>
<dbReference type="GO" id="GO:0009156">
    <property type="term" value="P:ribonucleoside monophosphate biosynthetic process"/>
    <property type="evidence" value="ECO:0007669"/>
    <property type="project" value="InterPro"/>
</dbReference>
<dbReference type="SMART" id="SM01400">
    <property type="entry name" value="Pribosyltran_N"/>
    <property type="match status" value="1"/>
</dbReference>
<evidence type="ECO:0000256" key="6">
    <source>
        <dbReference type="ARBA" id="ARBA00022777"/>
    </source>
</evidence>
<dbReference type="NCBIfam" id="NF002320">
    <property type="entry name" value="PRK01259.1"/>
    <property type="match status" value="1"/>
</dbReference>
<keyword evidence="7" id="KW-0067">ATP-binding</keyword>
<dbReference type="PANTHER" id="PTHR10210">
    <property type="entry name" value="RIBOSE-PHOSPHATE DIPHOSPHOKINASE FAMILY MEMBER"/>
    <property type="match status" value="1"/>
</dbReference>
<dbReference type="PROSITE" id="PS00114">
    <property type="entry name" value="PRPP_SYNTHASE"/>
    <property type="match status" value="1"/>
</dbReference>
<evidence type="ECO:0000256" key="4">
    <source>
        <dbReference type="ARBA" id="ARBA00022727"/>
    </source>
</evidence>
<evidence type="ECO:0000256" key="7">
    <source>
        <dbReference type="ARBA" id="ARBA00022840"/>
    </source>
</evidence>
<keyword evidence="6 11" id="KW-0418">Kinase</keyword>
<dbReference type="CDD" id="cd06223">
    <property type="entry name" value="PRTases_typeI"/>
    <property type="match status" value="1"/>
</dbReference>
<evidence type="ECO:0000256" key="9">
    <source>
        <dbReference type="ARBA" id="ARBA00049535"/>
    </source>
</evidence>
<comment type="caution">
    <text evidence="11">The sequence shown here is derived from an EMBL/GenBank/DDBJ whole genome shotgun (WGS) entry which is preliminary data.</text>
</comment>
<proteinExistence type="predicted"/>
<dbReference type="GO" id="GO:0016301">
    <property type="term" value="F:kinase activity"/>
    <property type="evidence" value="ECO:0007669"/>
    <property type="project" value="UniProtKB-KW"/>
</dbReference>
<keyword evidence="8" id="KW-0460">Magnesium</keyword>
<comment type="catalytic activity">
    <reaction evidence="9">
        <text>D-ribose 5-phosphate + ATP = 5-phospho-alpha-D-ribose 1-diphosphate + AMP + H(+)</text>
        <dbReference type="Rhea" id="RHEA:15609"/>
        <dbReference type="ChEBI" id="CHEBI:15378"/>
        <dbReference type="ChEBI" id="CHEBI:30616"/>
        <dbReference type="ChEBI" id="CHEBI:58017"/>
        <dbReference type="ChEBI" id="CHEBI:78346"/>
        <dbReference type="ChEBI" id="CHEBI:456215"/>
        <dbReference type="EC" id="2.7.6.1"/>
    </reaction>
</comment>
<evidence type="ECO:0000313" key="11">
    <source>
        <dbReference type="EMBL" id="HIH21797.1"/>
    </source>
</evidence>
<dbReference type="InterPro" id="IPR005946">
    <property type="entry name" value="Rib-P_diPkinase"/>
</dbReference>
<dbReference type="Pfam" id="PF14572">
    <property type="entry name" value="Pribosyl_synth"/>
    <property type="match status" value="1"/>
</dbReference>
<dbReference type="NCBIfam" id="TIGR01251">
    <property type="entry name" value="ribP_PPkin"/>
    <property type="match status" value="1"/>
</dbReference>
<evidence type="ECO:0000256" key="8">
    <source>
        <dbReference type="ARBA" id="ARBA00022842"/>
    </source>
</evidence>
<dbReference type="AlphaFoldDB" id="A0A7J4K0X1"/>
<protein>
    <recommendedName>
        <fullName evidence="1">ribose-phosphate diphosphokinase</fullName>
        <ecNumber evidence="1">2.7.6.1</ecNumber>
    </recommendedName>
</protein>
<dbReference type="InterPro" id="IPR029099">
    <property type="entry name" value="Pribosyltran_N"/>
</dbReference>
<dbReference type="InterPro" id="IPR000836">
    <property type="entry name" value="PRTase_dom"/>
</dbReference>
<evidence type="ECO:0000256" key="5">
    <source>
        <dbReference type="ARBA" id="ARBA00022741"/>
    </source>
</evidence>
<dbReference type="GO" id="GO:0002189">
    <property type="term" value="C:ribose phosphate diphosphokinase complex"/>
    <property type="evidence" value="ECO:0007669"/>
    <property type="project" value="TreeGrafter"/>
</dbReference>
<name>A0A7J4K0X1_9ARCH</name>
<dbReference type="InterPro" id="IPR000842">
    <property type="entry name" value="PRib_PP_synth_CS"/>
</dbReference>
<evidence type="ECO:0000259" key="10">
    <source>
        <dbReference type="Pfam" id="PF13793"/>
    </source>
</evidence>
<reference evidence="12" key="1">
    <citation type="journal article" date="2020" name="bioRxiv">
        <title>A rank-normalized archaeal taxonomy based on genome phylogeny resolves widespread incomplete and uneven classifications.</title>
        <authorList>
            <person name="Rinke C."/>
            <person name="Chuvochina M."/>
            <person name="Mussig A.J."/>
            <person name="Chaumeil P.-A."/>
            <person name="Waite D.W."/>
            <person name="Whitman W.B."/>
            <person name="Parks D.H."/>
            <person name="Hugenholtz P."/>
        </authorList>
    </citation>
    <scope>NUCLEOTIDE SEQUENCE [LARGE SCALE GENOMIC DNA]</scope>
</reference>
<dbReference type="SUPFAM" id="SSF53271">
    <property type="entry name" value="PRTase-like"/>
    <property type="match status" value="1"/>
</dbReference>
<dbReference type="Gene3D" id="3.40.50.2020">
    <property type="match status" value="2"/>
</dbReference>
<dbReference type="FunFam" id="3.40.50.2020:FF:000007">
    <property type="entry name" value="Ribose-phosphate pyrophosphokinase"/>
    <property type="match status" value="1"/>
</dbReference>
<organism evidence="11 12">
    <name type="scientific">Candidatus Iainarchaeum sp</name>
    <dbReference type="NCBI Taxonomy" id="3101447"/>
    <lineage>
        <taxon>Archaea</taxon>
        <taxon>Candidatus Iainarchaeota</taxon>
        <taxon>Candidatus Iainarchaeia</taxon>
        <taxon>Candidatus Iainarchaeales</taxon>
        <taxon>Candidatus Iainarchaeaceae</taxon>
        <taxon>Candidatus Iainarchaeum</taxon>
    </lineage>
</organism>
<dbReference type="Pfam" id="PF13793">
    <property type="entry name" value="Pribosyltran_N"/>
    <property type="match status" value="1"/>
</dbReference>
<dbReference type="GO" id="GO:0005524">
    <property type="term" value="F:ATP binding"/>
    <property type="evidence" value="ECO:0007669"/>
    <property type="project" value="UniProtKB-KW"/>
</dbReference>
<gene>
    <name evidence="11" type="ORF">HA222_04035</name>
</gene>
<dbReference type="InterPro" id="IPR029057">
    <property type="entry name" value="PRTase-like"/>
</dbReference>
<dbReference type="Proteomes" id="UP000590964">
    <property type="component" value="Unassembled WGS sequence"/>
</dbReference>
<dbReference type="GO" id="GO:0006164">
    <property type="term" value="P:purine nucleotide biosynthetic process"/>
    <property type="evidence" value="ECO:0007669"/>
    <property type="project" value="TreeGrafter"/>
</dbReference>
<sequence>MNGFNLKVFSGSCHESLALEIGERLGIKLGEREIVKFANGEKNIRILENVRGEDCFVIQPTCNDENIMELLIFIDALKRASAQRITAVIPWYGYARQDRKTSPREPITAKLVARLLETAGANRVVAIDLHSGQIQGFFEIPFDNLSAGKFLEKEIVKKGLKDFVVVAPDAGAAKACTKIAQRLNTDLAIINKTRPKDNACEAVSIIGEVQGRDCVLFDDMIDTGGSLIAGACALKKAGALRILACATHGVFSGKALENLQKSELEEIIVTNSLPQKEISGKIKVLSISKILSETILRIHESRSVSELF</sequence>
<feature type="domain" description="Ribose-phosphate pyrophosphokinase N-terminal" evidence="10">
    <location>
        <begin position="6"/>
        <end position="120"/>
    </location>
</feature>
<keyword evidence="4" id="KW-0545">Nucleotide biosynthesis</keyword>
<evidence type="ECO:0000313" key="12">
    <source>
        <dbReference type="Proteomes" id="UP000590964"/>
    </source>
</evidence>
<keyword evidence="5" id="KW-0547">Nucleotide-binding</keyword>